<feature type="domain" description="VapC45 PIN like" evidence="1">
    <location>
        <begin position="1"/>
        <end position="82"/>
    </location>
</feature>
<dbReference type="EMBL" id="JACIFH010000001">
    <property type="protein sequence ID" value="MBB4141038.1"/>
    <property type="molecule type" value="Genomic_DNA"/>
</dbReference>
<keyword evidence="3" id="KW-1185">Reference proteome</keyword>
<sequence>MRFFLDENMPVVAVPPLRAVFGDRHEFETARTLGVTGVDDVDLYPRVRAAGVLAIISKDDRQLRVEIERRGLFENQLSFVHLRTTTIAGQKGLALTVASLAAGIPYIEERWMPEPYVFRLKGLQSAFSERIASHQPIWRDRWGDKPDG</sequence>
<dbReference type="Proteomes" id="UP000549113">
    <property type="component" value="Unassembled WGS sequence"/>
</dbReference>
<dbReference type="AlphaFoldDB" id="A0AA40SRG9"/>
<dbReference type="Pfam" id="PF18478">
    <property type="entry name" value="PIN_10"/>
    <property type="match status" value="1"/>
</dbReference>
<reference evidence="2 3" key="1">
    <citation type="submission" date="2020-08" db="EMBL/GenBank/DDBJ databases">
        <title>Sequencing the genomes of 1000 actinobacteria strains.</title>
        <authorList>
            <person name="Klenk H.-P."/>
        </authorList>
    </citation>
    <scope>NUCLEOTIDE SEQUENCE [LARGE SCALE GENOMIC DNA]</scope>
    <source>
        <strain evidence="2 3">DSM 19600</strain>
    </source>
</reference>
<proteinExistence type="predicted"/>
<evidence type="ECO:0000313" key="2">
    <source>
        <dbReference type="EMBL" id="MBB4141038.1"/>
    </source>
</evidence>
<dbReference type="InterPro" id="IPR041375">
    <property type="entry name" value="VapC45_PIN-like"/>
</dbReference>
<evidence type="ECO:0000259" key="1">
    <source>
        <dbReference type="Pfam" id="PF18478"/>
    </source>
</evidence>
<protein>
    <recommendedName>
        <fullName evidence="1">VapC45 PIN like domain-containing protein</fullName>
    </recommendedName>
</protein>
<name>A0AA40SRG9_9MICO</name>
<comment type="caution">
    <text evidence="2">The sequence shown here is derived from an EMBL/GenBank/DDBJ whole genome shotgun (WGS) entry which is preliminary data.</text>
</comment>
<gene>
    <name evidence="2" type="ORF">BKA10_002832</name>
</gene>
<dbReference type="RefSeq" id="WP_183500568.1">
    <property type="nucleotide sequence ID" value="NZ_BAABCO010000004.1"/>
</dbReference>
<accession>A0AA40SRG9</accession>
<evidence type="ECO:0000313" key="3">
    <source>
        <dbReference type="Proteomes" id="UP000549113"/>
    </source>
</evidence>
<organism evidence="2 3">
    <name type="scientific">Microbacterium invictum</name>
    <dbReference type="NCBI Taxonomy" id="515415"/>
    <lineage>
        <taxon>Bacteria</taxon>
        <taxon>Bacillati</taxon>
        <taxon>Actinomycetota</taxon>
        <taxon>Actinomycetes</taxon>
        <taxon>Micrococcales</taxon>
        <taxon>Microbacteriaceae</taxon>
        <taxon>Microbacterium</taxon>
    </lineage>
</organism>